<name>A0A0A9HM15_ARUDO</name>
<protein>
    <submittedName>
        <fullName evidence="1">Uncharacterized protein</fullName>
    </submittedName>
</protein>
<reference evidence="1" key="2">
    <citation type="journal article" date="2015" name="Data Brief">
        <title>Shoot transcriptome of the giant reed, Arundo donax.</title>
        <authorList>
            <person name="Barrero R.A."/>
            <person name="Guerrero F.D."/>
            <person name="Moolhuijzen P."/>
            <person name="Goolsby J.A."/>
            <person name="Tidwell J."/>
            <person name="Bellgard S.E."/>
            <person name="Bellgard M.I."/>
        </authorList>
    </citation>
    <scope>NUCLEOTIDE SEQUENCE</scope>
    <source>
        <tissue evidence="1">Shoot tissue taken approximately 20 cm above the soil surface</tissue>
    </source>
</reference>
<dbReference type="EMBL" id="GBRH01160114">
    <property type="protein sequence ID" value="JAE37782.1"/>
    <property type="molecule type" value="Transcribed_RNA"/>
</dbReference>
<proteinExistence type="predicted"/>
<organism evidence="1">
    <name type="scientific">Arundo donax</name>
    <name type="common">Giant reed</name>
    <name type="synonym">Donax arundinaceus</name>
    <dbReference type="NCBI Taxonomy" id="35708"/>
    <lineage>
        <taxon>Eukaryota</taxon>
        <taxon>Viridiplantae</taxon>
        <taxon>Streptophyta</taxon>
        <taxon>Embryophyta</taxon>
        <taxon>Tracheophyta</taxon>
        <taxon>Spermatophyta</taxon>
        <taxon>Magnoliopsida</taxon>
        <taxon>Liliopsida</taxon>
        <taxon>Poales</taxon>
        <taxon>Poaceae</taxon>
        <taxon>PACMAD clade</taxon>
        <taxon>Arundinoideae</taxon>
        <taxon>Arundineae</taxon>
        <taxon>Arundo</taxon>
    </lineage>
</organism>
<reference evidence="1" key="1">
    <citation type="submission" date="2014-09" db="EMBL/GenBank/DDBJ databases">
        <authorList>
            <person name="Magalhaes I.L.F."/>
            <person name="Oliveira U."/>
            <person name="Santos F.R."/>
            <person name="Vidigal T.H.D.A."/>
            <person name="Brescovit A.D."/>
            <person name="Santos A.J."/>
        </authorList>
    </citation>
    <scope>NUCLEOTIDE SEQUENCE</scope>
    <source>
        <tissue evidence="1">Shoot tissue taken approximately 20 cm above the soil surface</tissue>
    </source>
</reference>
<sequence length="25" mass="3016">MQHTQYLTDYHLLVNSGMYHAAMQY</sequence>
<dbReference type="AlphaFoldDB" id="A0A0A9HM15"/>
<accession>A0A0A9HM15</accession>
<evidence type="ECO:0000313" key="1">
    <source>
        <dbReference type="EMBL" id="JAE37782.1"/>
    </source>
</evidence>